<dbReference type="RefSeq" id="WP_209213661.1">
    <property type="nucleotide sequence ID" value="NZ_JAFFZM010000020.1"/>
</dbReference>
<dbReference type="Proteomes" id="UP000721954">
    <property type="component" value="Unassembled WGS sequence"/>
</dbReference>
<dbReference type="GeneID" id="96262466"/>
<dbReference type="InterPro" id="IPR008628">
    <property type="entry name" value="GPP34-like"/>
</dbReference>
<dbReference type="Gene3D" id="1.10.3630.10">
    <property type="entry name" value="yeast vps74-n-term truncation variant domain like"/>
    <property type="match status" value="1"/>
</dbReference>
<evidence type="ECO:0000313" key="6">
    <source>
        <dbReference type="Proteomes" id="UP000721954"/>
    </source>
</evidence>
<keyword evidence="4" id="KW-0472">Membrane</keyword>
<keyword evidence="6" id="KW-1185">Reference proteome</keyword>
<dbReference type="InterPro" id="IPR038261">
    <property type="entry name" value="GPP34-like_sf"/>
</dbReference>
<protein>
    <submittedName>
        <fullName evidence="5">GPP34 family phosphoprotein</fullName>
    </submittedName>
</protein>
<dbReference type="EMBL" id="JAFFZM010000020">
    <property type="protein sequence ID" value="MBO8202104.1"/>
    <property type="molecule type" value="Genomic_DNA"/>
</dbReference>
<comment type="subcellular location">
    <subcellularLocation>
        <location evidence="1">Golgi apparatus membrane</location>
        <topology evidence="1">Peripheral membrane protein</topology>
        <orientation evidence="1">Cytoplasmic side</orientation>
    </subcellularLocation>
</comment>
<comment type="caution">
    <text evidence="5">The sequence shown here is derived from an EMBL/GenBank/DDBJ whole genome shotgun (WGS) entry which is preliminary data.</text>
</comment>
<evidence type="ECO:0000256" key="3">
    <source>
        <dbReference type="ARBA" id="ARBA00023121"/>
    </source>
</evidence>
<gene>
    <name evidence="5" type="ORF">JW613_27970</name>
</gene>
<sequence length="215" mass="23325">MERGTGTNSLPARLYLLACDVEKDQLKWGDELGYAIRAATLAELEARGCLKDDKGRARPAGGHRTGDPVLDGALRSIAEHSRARRWRSLVQRERRETCLAVEEQLAGAGVVSVERRTLRRKRVTVRDRGLPGALRAEAVATLTGTEPVGRVEPARAALASFAALARLCPELNWRVRHQHRRRLKELTARAGVAGPALKKALDMRAAANSSGSAGG</sequence>
<evidence type="ECO:0000313" key="5">
    <source>
        <dbReference type="EMBL" id="MBO8202104.1"/>
    </source>
</evidence>
<accession>A0ABS3Y3E4</accession>
<organism evidence="5 6">
    <name type="scientific">Streptomyces smyrnaeus</name>
    <dbReference type="NCBI Taxonomy" id="1387713"/>
    <lineage>
        <taxon>Bacteria</taxon>
        <taxon>Bacillati</taxon>
        <taxon>Actinomycetota</taxon>
        <taxon>Actinomycetes</taxon>
        <taxon>Kitasatosporales</taxon>
        <taxon>Streptomycetaceae</taxon>
        <taxon>Streptomyces</taxon>
    </lineage>
</organism>
<evidence type="ECO:0000256" key="4">
    <source>
        <dbReference type="ARBA" id="ARBA00023136"/>
    </source>
</evidence>
<keyword evidence="2" id="KW-0333">Golgi apparatus</keyword>
<keyword evidence="3" id="KW-0446">Lipid-binding</keyword>
<proteinExistence type="predicted"/>
<evidence type="ECO:0000256" key="1">
    <source>
        <dbReference type="ARBA" id="ARBA00004255"/>
    </source>
</evidence>
<reference evidence="5 6" key="1">
    <citation type="submission" date="2021-02" db="EMBL/GenBank/DDBJ databases">
        <title>Streptomyces spirodelae sp. nov., isolated from duckweed.</title>
        <authorList>
            <person name="Saimee Y."/>
            <person name="Duangmal K."/>
        </authorList>
    </citation>
    <scope>NUCLEOTIDE SEQUENCE [LARGE SCALE GENOMIC DNA]</scope>
    <source>
        <strain evidence="5 6">DSM 42105</strain>
    </source>
</reference>
<evidence type="ECO:0000256" key="2">
    <source>
        <dbReference type="ARBA" id="ARBA00023034"/>
    </source>
</evidence>
<name>A0ABS3Y3E4_9ACTN</name>
<dbReference type="Pfam" id="PF05719">
    <property type="entry name" value="GPP34"/>
    <property type="match status" value="1"/>
</dbReference>